<keyword evidence="2" id="KW-0408">Iron</keyword>
<dbReference type="Pfam" id="PF17954">
    <property type="entry name" value="Pirin_C_2"/>
    <property type="match status" value="1"/>
</dbReference>
<feature type="binding site" evidence="2">
    <location>
        <position position="57"/>
    </location>
    <ligand>
        <name>Fe cation</name>
        <dbReference type="ChEBI" id="CHEBI:24875"/>
    </ligand>
</feature>
<dbReference type="Proteomes" id="UP000437748">
    <property type="component" value="Unassembled WGS sequence"/>
</dbReference>
<dbReference type="Gene3D" id="2.60.120.10">
    <property type="entry name" value="Jelly Rolls"/>
    <property type="match status" value="2"/>
</dbReference>
<dbReference type="InterPro" id="IPR011051">
    <property type="entry name" value="RmlC_Cupin_sf"/>
</dbReference>
<evidence type="ECO:0000256" key="3">
    <source>
        <dbReference type="RuleBase" id="RU003457"/>
    </source>
</evidence>
<dbReference type="InterPro" id="IPR014710">
    <property type="entry name" value="RmlC-like_jellyroll"/>
</dbReference>
<gene>
    <name evidence="6" type="ORF">GCL60_02895</name>
</gene>
<feature type="binding site" evidence="2">
    <location>
        <position position="59"/>
    </location>
    <ligand>
        <name>Fe cation</name>
        <dbReference type="ChEBI" id="CHEBI:24875"/>
    </ligand>
</feature>
<feature type="domain" description="Quercetin 2,3-dioxygenase C-terminal cupin" evidence="5">
    <location>
        <begin position="144"/>
        <end position="231"/>
    </location>
</feature>
<evidence type="ECO:0000259" key="4">
    <source>
        <dbReference type="Pfam" id="PF02678"/>
    </source>
</evidence>
<comment type="similarity">
    <text evidence="1 3">Belongs to the pirin family.</text>
</comment>
<organism evidence="6 7">
    <name type="scientific">Silvanigrella paludirubra</name>
    <dbReference type="NCBI Taxonomy" id="2499159"/>
    <lineage>
        <taxon>Bacteria</taxon>
        <taxon>Pseudomonadati</taxon>
        <taxon>Bdellovibrionota</taxon>
        <taxon>Oligoflexia</taxon>
        <taxon>Silvanigrellales</taxon>
        <taxon>Silvanigrellaceae</taxon>
        <taxon>Silvanigrella</taxon>
    </lineage>
</organism>
<dbReference type="SUPFAM" id="SSF51182">
    <property type="entry name" value="RmlC-like cupins"/>
    <property type="match status" value="1"/>
</dbReference>
<dbReference type="InterPro" id="IPR012093">
    <property type="entry name" value="Pirin"/>
</dbReference>
<evidence type="ECO:0000256" key="1">
    <source>
        <dbReference type="ARBA" id="ARBA00008416"/>
    </source>
</evidence>
<evidence type="ECO:0000256" key="2">
    <source>
        <dbReference type="PIRSR" id="PIRSR006232-1"/>
    </source>
</evidence>
<comment type="cofactor">
    <cofactor evidence="2">
        <name>Fe cation</name>
        <dbReference type="ChEBI" id="CHEBI:24875"/>
    </cofactor>
    <text evidence="2">Binds 1 Fe cation per subunit.</text>
</comment>
<dbReference type="PANTHER" id="PTHR43212">
    <property type="entry name" value="QUERCETIN 2,3-DIOXYGENASE"/>
    <property type="match status" value="1"/>
</dbReference>
<evidence type="ECO:0000313" key="7">
    <source>
        <dbReference type="Proteomes" id="UP000437748"/>
    </source>
</evidence>
<sequence length="232" mass="26695">MIQIRKNSERGTADYGWLHAKYSFSFGEYYDPKFMGFRKLRVINEDKVEPGQGFPTHGHKNMEIITYILSGSLEHKDSLGTGSVIYPGEVQLMSAGNGIRHSEYNHSNTELVHLLQIWIEPNVNNEDPFYQQHDFKNINEKFILLVSPNGERNSLKIKQDIKLYQGRLGINENLKYKVENERHAWIQIAHGEMILDEQIHLEQGDGVAISDGDILNFSSNNSQCQFLLFDLP</sequence>
<evidence type="ECO:0000313" key="6">
    <source>
        <dbReference type="EMBL" id="KAB8040893.1"/>
    </source>
</evidence>
<feature type="binding site" evidence="2">
    <location>
        <position position="103"/>
    </location>
    <ligand>
        <name>Fe cation</name>
        <dbReference type="ChEBI" id="CHEBI:24875"/>
    </ligand>
</feature>
<feature type="binding site" evidence="2">
    <location>
        <position position="101"/>
    </location>
    <ligand>
        <name>Fe cation</name>
        <dbReference type="ChEBI" id="CHEBI:24875"/>
    </ligand>
</feature>
<accession>A0A6N6VWN5</accession>
<dbReference type="PANTHER" id="PTHR43212:SF3">
    <property type="entry name" value="QUERCETIN 2,3-DIOXYGENASE"/>
    <property type="match status" value="1"/>
</dbReference>
<dbReference type="OrthoDB" id="5290824at2"/>
<comment type="caution">
    <text evidence="6">The sequence shown here is derived from an EMBL/GenBank/DDBJ whole genome shotgun (WGS) entry which is preliminary data.</text>
</comment>
<dbReference type="InterPro" id="IPR041602">
    <property type="entry name" value="Quercetinase_C"/>
</dbReference>
<proteinExistence type="inferred from homology"/>
<dbReference type="Pfam" id="PF02678">
    <property type="entry name" value="Pirin"/>
    <property type="match status" value="1"/>
</dbReference>
<feature type="domain" description="Pirin N-terminal" evidence="4">
    <location>
        <begin position="8"/>
        <end position="119"/>
    </location>
</feature>
<dbReference type="PIRSF" id="PIRSF006232">
    <property type="entry name" value="Pirin"/>
    <property type="match status" value="1"/>
</dbReference>
<dbReference type="InterPro" id="IPR003829">
    <property type="entry name" value="Pirin_N_dom"/>
</dbReference>
<reference evidence="6 7" key="1">
    <citation type="submission" date="2019-10" db="EMBL/GenBank/DDBJ databases">
        <title>New species of Slilvanegrellaceae.</title>
        <authorList>
            <person name="Pitt A."/>
            <person name="Hahn M.W."/>
        </authorList>
    </citation>
    <scope>NUCLEOTIDE SEQUENCE [LARGE SCALE GENOMIC DNA]</scope>
    <source>
        <strain evidence="6 7">SP-Ram-0.45-NSY-1</strain>
    </source>
</reference>
<dbReference type="RefSeq" id="WP_153418415.1">
    <property type="nucleotide sequence ID" value="NZ_WFLM01000001.1"/>
</dbReference>
<evidence type="ECO:0000259" key="5">
    <source>
        <dbReference type="Pfam" id="PF17954"/>
    </source>
</evidence>
<dbReference type="AlphaFoldDB" id="A0A6N6VWN5"/>
<dbReference type="EMBL" id="WFLM01000001">
    <property type="protein sequence ID" value="KAB8040893.1"/>
    <property type="molecule type" value="Genomic_DNA"/>
</dbReference>
<dbReference type="GO" id="GO:0046872">
    <property type="term" value="F:metal ion binding"/>
    <property type="evidence" value="ECO:0007669"/>
    <property type="project" value="UniProtKB-KW"/>
</dbReference>
<name>A0A6N6VWN5_9BACT</name>
<keyword evidence="2" id="KW-0479">Metal-binding</keyword>
<dbReference type="CDD" id="cd02910">
    <property type="entry name" value="cupin_Yhhw_N"/>
    <property type="match status" value="1"/>
</dbReference>
<protein>
    <submittedName>
        <fullName evidence="6">Pirin family protein</fullName>
    </submittedName>
</protein>
<keyword evidence="7" id="KW-1185">Reference proteome</keyword>